<evidence type="ECO:0000313" key="1">
    <source>
        <dbReference type="EMBL" id="CAF4849913.1"/>
    </source>
</evidence>
<gene>
    <name evidence="1" type="ORF">UJA718_LOCUS43425</name>
    <name evidence="2" type="ORF">UJA718_LOCUS43429</name>
</gene>
<feature type="non-terminal residue" evidence="1">
    <location>
        <position position="43"/>
    </location>
</feature>
<feature type="non-terminal residue" evidence="1">
    <location>
        <position position="1"/>
    </location>
</feature>
<dbReference type="Proteomes" id="UP000663873">
    <property type="component" value="Unassembled WGS sequence"/>
</dbReference>
<accession>A0A821S291</accession>
<sequence length="43" mass="4661">IDSNVQYVEQGDTDEVELEFFLTTPFASGAAFADSVLDCILSC</sequence>
<organism evidence="1 3">
    <name type="scientific">Rotaria socialis</name>
    <dbReference type="NCBI Taxonomy" id="392032"/>
    <lineage>
        <taxon>Eukaryota</taxon>
        <taxon>Metazoa</taxon>
        <taxon>Spiralia</taxon>
        <taxon>Gnathifera</taxon>
        <taxon>Rotifera</taxon>
        <taxon>Eurotatoria</taxon>
        <taxon>Bdelloidea</taxon>
        <taxon>Philodinida</taxon>
        <taxon>Philodinidae</taxon>
        <taxon>Rotaria</taxon>
    </lineage>
</organism>
<name>A0A821S291_9BILA</name>
<evidence type="ECO:0000313" key="2">
    <source>
        <dbReference type="EMBL" id="CAF4850016.1"/>
    </source>
</evidence>
<dbReference type="EMBL" id="CAJOBP010060617">
    <property type="protein sequence ID" value="CAF4849913.1"/>
    <property type="molecule type" value="Genomic_DNA"/>
</dbReference>
<keyword evidence="3" id="KW-1185">Reference proteome</keyword>
<protein>
    <submittedName>
        <fullName evidence="1">Uncharacterized protein</fullName>
    </submittedName>
</protein>
<evidence type="ECO:0000313" key="3">
    <source>
        <dbReference type="Proteomes" id="UP000663873"/>
    </source>
</evidence>
<reference evidence="1" key="1">
    <citation type="submission" date="2021-02" db="EMBL/GenBank/DDBJ databases">
        <authorList>
            <person name="Nowell W R."/>
        </authorList>
    </citation>
    <scope>NUCLEOTIDE SEQUENCE</scope>
</reference>
<dbReference type="AlphaFoldDB" id="A0A821S291"/>
<dbReference type="EMBL" id="CAJOBP010060660">
    <property type="protein sequence ID" value="CAF4850016.1"/>
    <property type="molecule type" value="Genomic_DNA"/>
</dbReference>
<proteinExistence type="predicted"/>
<comment type="caution">
    <text evidence="1">The sequence shown here is derived from an EMBL/GenBank/DDBJ whole genome shotgun (WGS) entry which is preliminary data.</text>
</comment>